<proteinExistence type="predicted"/>
<accession>A0ABQ8QXK7</accession>
<feature type="compositionally biased region" description="Polar residues" evidence="1">
    <location>
        <begin position="395"/>
        <end position="430"/>
    </location>
</feature>
<protein>
    <recommendedName>
        <fullName evidence="3">DUF7908 domain-containing protein</fullName>
    </recommendedName>
</protein>
<sequence length="625" mass="65728">MRSLFLVATTVTAVMANDFAAMEAQAGTWCITYETTYLAKITNQGVLLPSEQPVINEPSRFPLIPSIRPTFRNASITATKSAIIMKSMNGFLMSTDFTTGTENRDALVSESFLSNPATVATSGLPPGMPTVTGTEATSTPTEIIEPAGRAVIFLIQTTDDEQRTLQRRASIGFVGNNNPNVCTFATTFNLADGQLFDGGVPVYYSGEISKALAGQGTPPEGSITTEFSESGNILTFRNTGLPNGQAGFCQDREGQVFITFSAIPPGCTPISLIAYDVNRCQDGRLIGLDESASSSSEIIVTEATSMESTAMAGETSVTESGSADISVSTSLFISQPINPASRTSELEGSATQSSFAASNSSIPQSSDISESSQQDPTHTSSQTGTLSTGLREPETLSSLSVPSQFSTESSGQLSFSDETKLPTTSGAEPQTTTDIETVVETTSATADTTETSATMTDISETSIQSVESATVKVETTSTESRSDTTIEIEQSKTTEAETTSADTTIIQEELTTTEAETTTADLTTSAEPTTTTEVAADMGVACGNAGATSQYTTNGVTFEQICETGGNFESFQSARVANFAECLSLCAKNSNCLGVGFFRDFGSCNLCSVISPKFPQSNFDYARVI</sequence>
<dbReference type="InterPro" id="IPR057230">
    <property type="entry name" value="DUF7908"/>
</dbReference>
<organism evidence="4 5">
    <name type="scientific">Fusarium equiseti</name>
    <name type="common">Fusarium scirpi</name>
    <dbReference type="NCBI Taxonomy" id="61235"/>
    <lineage>
        <taxon>Eukaryota</taxon>
        <taxon>Fungi</taxon>
        <taxon>Dikarya</taxon>
        <taxon>Ascomycota</taxon>
        <taxon>Pezizomycotina</taxon>
        <taxon>Sordariomycetes</taxon>
        <taxon>Hypocreomycetidae</taxon>
        <taxon>Hypocreales</taxon>
        <taxon>Nectriaceae</taxon>
        <taxon>Fusarium</taxon>
        <taxon>Fusarium incarnatum-equiseti species complex</taxon>
    </lineage>
</organism>
<feature type="chain" id="PRO_5046693159" description="DUF7908 domain-containing protein" evidence="2">
    <location>
        <begin position="17"/>
        <end position="625"/>
    </location>
</feature>
<evidence type="ECO:0000313" key="5">
    <source>
        <dbReference type="Proteomes" id="UP001152024"/>
    </source>
</evidence>
<evidence type="ECO:0000313" key="4">
    <source>
        <dbReference type="EMBL" id="KAJ4113917.1"/>
    </source>
</evidence>
<comment type="caution">
    <text evidence="4">The sequence shown here is derived from an EMBL/GenBank/DDBJ whole genome shotgun (WGS) entry which is preliminary data.</text>
</comment>
<feature type="region of interest" description="Disordered" evidence="1">
    <location>
        <begin position="339"/>
        <end position="453"/>
    </location>
</feature>
<dbReference type="EMBL" id="JAOQBH010000029">
    <property type="protein sequence ID" value="KAJ4113917.1"/>
    <property type="molecule type" value="Genomic_DNA"/>
</dbReference>
<feature type="compositionally biased region" description="Low complexity" evidence="1">
    <location>
        <begin position="349"/>
        <end position="390"/>
    </location>
</feature>
<feature type="domain" description="DUF7908" evidence="3">
    <location>
        <begin position="151"/>
        <end position="277"/>
    </location>
</feature>
<dbReference type="Proteomes" id="UP001152024">
    <property type="component" value="Unassembled WGS sequence"/>
</dbReference>
<feature type="signal peptide" evidence="2">
    <location>
        <begin position="1"/>
        <end position="16"/>
    </location>
</feature>
<evidence type="ECO:0000256" key="2">
    <source>
        <dbReference type="SAM" id="SignalP"/>
    </source>
</evidence>
<keyword evidence="2" id="KW-0732">Signal</keyword>
<reference evidence="4" key="1">
    <citation type="submission" date="2022-09" db="EMBL/GenBank/DDBJ databases">
        <title>Fusarium specimens isolated from Avocado Roots.</title>
        <authorList>
            <person name="Stajich J."/>
            <person name="Roper C."/>
            <person name="Heimlech-Rivalta G."/>
        </authorList>
    </citation>
    <scope>NUCLEOTIDE SEQUENCE</scope>
    <source>
        <strain evidence="4">CF00095</strain>
    </source>
</reference>
<gene>
    <name evidence="4" type="ORF">NW768_011447</name>
</gene>
<name>A0ABQ8QXK7_FUSEQ</name>
<dbReference type="Pfam" id="PF25485">
    <property type="entry name" value="DUF7908"/>
    <property type="match status" value="1"/>
</dbReference>
<keyword evidence="5" id="KW-1185">Reference proteome</keyword>
<feature type="compositionally biased region" description="Low complexity" evidence="1">
    <location>
        <begin position="431"/>
        <end position="453"/>
    </location>
</feature>
<feature type="compositionally biased region" description="Basic and acidic residues" evidence="1">
    <location>
        <begin position="480"/>
        <end position="495"/>
    </location>
</feature>
<evidence type="ECO:0000259" key="3">
    <source>
        <dbReference type="Pfam" id="PF25485"/>
    </source>
</evidence>
<evidence type="ECO:0000256" key="1">
    <source>
        <dbReference type="SAM" id="MobiDB-lite"/>
    </source>
</evidence>
<feature type="region of interest" description="Disordered" evidence="1">
    <location>
        <begin position="467"/>
        <end position="502"/>
    </location>
</feature>